<proteinExistence type="predicted"/>
<reference evidence="1" key="1">
    <citation type="journal article" date="2017" name="Science">
        <title>Giant viruses with an expanded complement of translation system components.</title>
        <authorList>
            <person name="Schulz F."/>
            <person name="Yutin N."/>
            <person name="Ivanova N.N."/>
            <person name="Ortega D.R."/>
            <person name="Lee T.K."/>
            <person name="Vierheilig J."/>
            <person name="Daims H."/>
            <person name="Horn M."/>
            <person name="Wagner M."/>
            <person name="Jensen G.J."/>
            <person name="Kyrpides N.C."/>
            <person name="Koonin E.V."/>
            <person name="Woyke T."/>
        </authorList>
    </citation>
    <scope>NUCLEOTIDE SEQUENCE</scope>
    <source>
        <strain evidence="1">CTV1</strain>
    </source>
</reference>
<protein>
    <submittedName>
        <fullName evidence="1">Uncharacterized protein</fullName>
    </submittedName>
</protein>
<organism evidence="1">
    <name type="scientific">Catovirus CTV1</name>
    <dbReference type="NCBI Taxonomy" id="1977631"/>
    <lineage>
        <taxon>Viruses</taxon>
        <taxon>Varidnaviria</taxon>
        <taxon>Bamfordvirae</taxon>
        <taxon>Nucleocytoviricota</taxon>
        <taxon>Megaviricetes</taxon>
        <taxon>Imitervirales</taxon>
        <taxon>Mimiviridae</taxon>
        <taxon>Klosneuvirinae</taxon>
        <taxon>Catovirus</taxon>
    </lineage>
</organism>
<evidence type="ECO:0000313" key="1">
    <source>
        <dbReference type="EMBL" id="ARF08386.1"/>
    </source>
</evidence>
<dbReference type="EMBL" id="KY684083">
    <property type="protein sequence ID" value="ARF08386.1"/>
    <property type="molecule type" value="Genomic_DNA"/>
</dbReference>
<dbReference type="InterPro" id="IPR011990">
    <property type="entry name" value="TPR-like_helical_dom_sf"/>
</dbReference>
<gene>
    <name evidence="1" type="ORF">Catovirus_1_436</name>
</gene>
<accession>A0A1V0S9J2</accession>
<sequence>MNFINRFIDYIGLAKKKPIYRSTLTIIGYCFDYIEKNDLSILFYNMAIKHYNDSFAYNELGKHYFKRGLINVYTKLLKKSISLGNVESIHDLAMYKKDKKLLKKAASLDYKDSMIELAKMYRDNNFKKLEKYLVKGIKLYGCRKCMFMLGYEFEKKNDILSATLYYNMAAKKHCILSLQRLSESYLSFDDDYDYKVICEYYQLSELGKRKFIHQYVWSLLNFRGKNYFTSDEVKKNYCLAIKYGVCDNSNLEIGLQLLVLSRCINLCDLKDFLFVESLYLKNINNNDILSKLSPFLCDVYSNNCMPLSEVKKDVYLRSFFEILMEAAEKKRNVFNQYYKRKKELELENNNINLILYNKYQINEKKYEDDIFEIEKKMDYKCRIRQIEIKMHYILNNIPPYKINDKLYDIIIIF</sequence>
<name>A0A1V0S9J2_9VIRU</name>
<dbReference type="SUPFAM" id="SSF81901">
    <property type="entry name" value="HCP-like"/>
    <property type="match status" value="2"/>
</dbReference>
<dbReference type="Gene3D" id="1.25.40.10">
    <property type="entry name" value="Tetratricopeptide repeat domain"/>
    <property type="match status" value="1"/>
</dbReference>